<evidence type="ECO:0000256" key="3">
    <source>
        <dbReference type="ARBA" id="ARBA00022741"/>
    </source>
</evidence>
<reference evidence="7" key="1">
    <citation type="submission" date="2020-02" db="EMBL/GenBank/DDBJ databases">
        <authorList>
            <person name="Meier V. D."/>
        </authorList>
    </citation>
    <scope>NUCLEOTIDE SEQUENCE</scope>
    <source>
        <strain evidence="7">AVDCRST_MAG49</strain>
    </source>
</reference>
<gene>
    <name evidence="7" type="ORF">AVDCRST_MAG49-4225</name>
</gene>
<keyword evidence="3" id="KW-0547">Nucleotide-binding</keyword>
<sequence>MTSGATAGAGGRSPSGRAPVLAVGETLIDLIVADGAAGLEAAGAFASRPGGAPANVAVALARLGVPSAFLGVVGEDPFGRRLRSTLAAEGVDTSRLRGTAEADTSLAFAWKDARGDGHFRLLRLADRLLSGADVEAAGIPSVAAVVVGSVALAAEPSRQAVQAAVALASDSGVPVCFDANLRPTLWPDLAAARLACEPVIERATLLKLSLDDARALLGVGDDLVAALGAMRALPPRIAVLTDGARGSWFVADGVVRHVPAFPVQAVEPTGAGDAFTGALVARLVARGWTAPEEADLRYAAVAGALATTRPGAMDGLPTAAEVDACLAGG</sequence>
<keyword evidence="2" id="KW-0808">Transferase</keyword>
<dbReference type="PROSITE" id="PS00583">
    <property type="entry name" value="PFKB_KINASES_1"/>
    <property type="match status" value="1"/>
</dbReference>
<evidence type="ECO:0000256" key="4">
    <source>
        <dbReference type="ARBA" id="ARBA00022777"/>
    </source>
</evidence>
<dbReference type="InterPro" id="IPR050306">
    <property type="entry name" value="PfkB_Carbo_kinase"/>
</dbReference>
<dbReference type="PANTHER" id="PTHR43085">
    <property type="entry name" value="HEXOKINASE FAMILY MEMBER"/>
    <property type="match status" value="1"/>
</dbReference>
<protein>
    <recommendedName>
        <fullName evidence="6">Carbohydrate kinase PfkB domain-containing protein</fullName>
    </recommendedName>
</protein>
<proteinExistence type="inferred from homology"/>
<evidence type="ECO:0000256" key="5">
    <source>
        <dbReference type="ARBA" id="ARBA00022840"/>
    </source>
</evidence>
<dbReference type="GO" id="GO:0005524">
    <property type="term" value="F:ATP binding"/>
    <property type="evidence" value="ECO:0007669"/>
    <property type="project" value="UniProtKB-KW"/>
</dbReference>
<dbReference type="SUPFAM" id="SSF53613">
    <property type="entry name" value="Ribokinase-like"/>
    <property type="match status" value="1"/>
</dbReference>
<dbReference type="GO" id="GO:0006000">
    <property type="term" value="P:fructose metabolic process"/>
    <property type="evidence" value="ECO:0007669"/>
    <property type="project" value="UniProtKB-ARBA"/>
</dbReference>
<organism evidence="7">
    <name type="scientific">uncultured Thermomicrobiales bacterium</name>
    <dbReference type="NCBI Taxonomy" id="1645740"/>
    <lineage>
        <taxon>Bacteria</taxon>
        <taxon>Pseudomonadati</taxon>
        <taxon>Thermomicrobiota</taxon>
        <taxon>Thermomicrobia</taxon>
        <taxon>Thermomicrobiales</taxon>
        <taxon>environmental samples</taxon>
    </lineage>
</organism>
<dbReference type="EMBL" id="CADCWG010000303">
    <property type="protein sequence ID" value="CAA9575949.1"/>
    <property type="molecule type" value="Genomic_DNA"/>
</dbReference>
<accession>A0A6J4VDG2</accession>
<dbReference type="PANTHER" id="PTHR43085:SF1">
    <property type="entry name" value="PSEUDOURIDINE KINASE-RELATED"/>
    <property type="match status" value="1"/>
</dbReference>
<dbReference type="InterPro" id="IPR002173">
    <property type="entry name" value="Carboh/pur_kinase_PfkB_CS"/>
</dbReference>
<dbReference type="Pfam" id="PF00294">
    <property type="entry name" value="PfkB"/>
    <property type="match status" value="1"/>
</dbReference>
<evidence type="ECO:0000256" key="2">
    <source>
        <dbReference type="ARBA" id="ARBA00022679"/>
    </source>
</evidence>
<dbReference type="PRINTS" id="PR00990">
    <property type="entry name" value="RIBOKINASE"/>
</dbReference>
<dbReference type="InterPro" id="IPR002139">
    <property type="entry name" value="Ribo/fructo_kinase"/>
</dbReference>
<dbReference type="GO" id="GO:0008865">
    <property type="term" value="F:fructokinase activity"/>
    <property type="evidence" value="ECO:0007669"/>
    <property type="project" value="UniProtKB-ARBA"/>
</dbReference>
<dbReference type="InterPro" id="IPR011611">
    <property type="entry name" value="PfkB_dom"/>
</dbReference>
<evidence type="ECO:0000313" key="7">
    <source>
        <dbReference type="EMBL" id="CAA9575949.1"/>
    </source>
</evidence>
<keyword evidence="4" id="KW-0418">Kinase</keyword>
<keyword evidence="5" id="KW-0067">ATP-binding</keyword>
<dbReference type="Gene3D" id="3.40.1190.20">
    <property type="match status" value="1"/>
</dbReference>
<feature type="domain" description="Carbohydrate kinase PfkB" evidence="6">
    <location>
        <begin position="20"/>
        <end position="318"/>
    </location>
</feature>
<comment type="similarity">
    <text evidence="1">Belongs to the carbohydrate kinase PfkB family.</text>
</comment>
<evidence type="ECO:0000259" key="6">
    <source>
        <dbReference type="Pfam" id="PF00294"/>
    </source>
</evidence>
<dbReference type="InterPro" id="IPR029056">
    <property type="entry name" value="Ribokinase-like"/>
</dbReference>
<dbReference type="CDD" id="cd01167">
    <property type="entry name" value="bac_FRK"/>
    <property type="match status" value="1"/>
</dbReference>
<evidence type="ECO:0000256" key="1">
    <source>
        <dbReference type="ARBA" id="ARBA00010688"/>
    </source>
</evidence>
<name>A0A6J4VDG2_9BACT</name>
<dbReference type="AlphaFoldDB" id="A0A6J4VDG2"/>